<dbReference type="Pfam" id="PF02145">
    <property type="entry name" value="Rap_GAP"/>
    <property type="match status" value="1"/>
</dbReference>
<dbReference type="SUPFAM" id="SSF111347">
    <property type="entry name" value="Rap/Ran-GAP"/>
    <property type="match status" value="1"/>
</dbReference>
<feature type="compositionally biased region" description="Basic and acidic residues" evidence="3">
    <location>
        <begin position="727"/>
        <end position="739"/>
    </location>
</feature>
<dbReference type="InterPro" id="IPR046859">
    <property type="entry name" value="RGPA/RALGAPB_N"/>
</dbReference>
<proteinExistence type="predicted"/>
<feature type="region of interest" description="Disordered" evidence="3">
    <location>
        <begin position="1715"/>
        <end position="1750"/>
    </location>
</feature>
<evidence type="ECO:0000313" key="6">
    <source>
        <dbReference type="RefSeq" id="XP_006824859.1"/>
    </source>
</evidence>
<evidence type="ECO:0000259" key="4">
    <source>
        <dbReference type="PROSITE" id="PS50085"/>
    </source>
</evidence>
<feature type="compositionally biased region" description="Low complexity" evidence="3">
    <location>
        <begin position="588"/>
        <end position="600"/>
    </location>
</feature>
<gene>
    <name evidence="6" type="primary">LOC100376845</name>
</gene>
<feature type="compositionally biased region" description="Polar residues" evidence="3">
    <location>
        <begin position="1768"/>
        <end position="1790"/>
    </location>
</feature>
<keyword evidence="5" id="KW-1185">Reference proteome</keyword>
<feature type="compositionally biased region" description="Polar residues" evidence="3">
    <location>
        <begin position="506"/>
        <end position="516"/>
    </location>
</feature>
<name>A0ABM0MXW8_SACKO</name>
<accession>A0ABM0MXW8</accession>
<dbReference type="InterPro" id="IPR000331">
    <property type="entry name" value="Rap/Ran_GAP_dom"/>
</dbReference>
<dbReference type="RefSeq" id="XP_006824859.1">
    <property type="nucleotide sequence ID" value="XM_006824796.1"/>
</dbReference>
<feature type="compositionally biased region" description="Low complexity" evidence="3">
    <location>
        <begin position="1715"/>
        <end position="1740"/>
    </location>
</feature>
<dbReference type="Pfam" id="PF20412">
    <property type="entry name" value="RALGAPB_N"/>
    <property type="match status" value="1"/>
</dbReference>
<organism evidence="5 6">
    <name type="scientific">Saccoglossus kowalevskii</name>
    <name type="common">Acorn worm</name>
    <dbReference type="NCBI Taxonomy" id="10224"/>
    <lineage>
        <taxon>Eukaryota</taxon>
        <taxon>Metazoa</taxon>
        <taxon>Hemichordata</taxon>
        <taxon>Enteropneusta</taxon>
        <taxon>Harrimaniidae</taxon>
        <taxon>Saccoglossus</taxon>
    </lineage>
</organism>
<feature type="compositionally biased region" description="Low complexity" evidence="3">
    <location>
        <begin position="691"/>
        <end position="706"/>
    </location>
</feature>
<evidence type="ECO:0000313" key="5">
    <source>
        <dbReference type="Proteomes" id="UP000694865"/>
    </source>
</evidence>
<reference evidence="6" key="1">
    <citation type="submission" date="2025-08" db="UniProtKB">
        <authorList>
            <consortium name="RefSeq"/>
        </authorList>
    </citation>
    <scope>IDENTIFICATION</scope>
    <source>
        <tissue evidence="6">Testes</tissue>
    </source>
</reference>
<feature type="domain" description="Rap-GAP" evidence="4">
    <location>
        <begin position="1400"/>
        <end position="1663"/>
    </location>
</feature>
<feature type="region of interest" description="Disordered" evidence="3">
    <location>
        <begin position="691"/>
        <end position="760"/>
    </location>
</feature>
<keyword evidence="2" id="KW-0597">Phosphoprotein</keyword>
<protein>
    <submittedName>
        <fullName evidence="6">Ral GTPase-activating protein subunit alpha-1-like</fullName>
    </submittedName>
</protein>
<evidence type="ECO:0000256" key="3">
    <source>
        <dbReference type="SAM" id="MobiDB-lite"/>
    </source>
</evidence>
<feature type="region of interest" description="Disordered" evidence="3">
    <location>
        <begin position="1764"/>
        <end position="1807"/>
    </location>
</feature>
<evidence type="ECO:0000256" key="1">
    <source>
        <dbReference type="ARBA" id="ARBA00022468"/>
    </source>
</evidence>
<dbReference type="Proteomes" id="UP000694865">
    <property type="component" value="Unplaced"/>
</dbReference>
<dbReference type="InterPro" id="IPR016024">
    <property type="entry name" value="ARM-type_fold"/>
</dbReference>
<sequence>MFSKKQHGDVKKSSQKVLDPKKDALTRLKHLRVVLDHYDASEAKSFFEQYYSHIFQIFYDNFISVESTLKQKVHKAQREELDGILFVFEKILLFLPDYIHERWQFHCIGRLMKKLLHPGNALKLRREGIRLFLLWFQALQEHADDECYLIYATLIPGFPLPSSASTIHTLDSLINNSARPPSSVFLDFTATAVTPVEITPLIALQAGEKQPENITKFLLESVLHFSVSQITKMDWRDSERKERSFIFLFENFKKYYLPHVFPEFSWKTSLFDPVLDVPDSRSFSEVNKGFDETDSGNQVSACRVAVIRWVVAFTLNIRKLTNKTSGQVPDVIGNDNEHNRDLSKLTHEQVDLCKRVLHIYRHVVMHVSMSKKTWEQLLMVLLRISEVILKKPPDRGKQSLSKQLAALVFQTLIVTWIKANLNVAVSIELWDELLRVLSSLTHWQELIKEWAKTMETLTRVLARHVYNLDLSDLPLDKLSEQKQKRRFGKIGHMKKSSGRHERSFSKGWSRTDSMSPHAQEELERLRLSMTGMGTRHGKPGDGEGFRQRSATTVGPGAADENALLTERLRHRSSGETHSRAGDEGQVISRRQLYRQQSYSQTERDPREDDDSGTLMKSSSAGDLVTMSSEFRLKGQSFSSEISNVSSSSGFTMSTGTDTLSIGDVVTGTNLSQSEDQELASLTAFVDTASLDSTSQGDQSGGQSNSSMFEIGRVSPPVDAPDDGEEEKESRSSEEKESRSSSRSSSPNMFLQPKDSPTQESLHLENVVVSGDELDAPEAGDHFDSDVACGQSATDMNCHVILGGSRQGWLPDVAVVLWRRMLGILGDINEIKDPVIHAEVYEYLWDLWIVFSKTRENLGISLDNLSTPPPPRLVPPLRMFSPWLFKAVSLGKNYQRGRLLAYQLLCSMTVRRNDHSLPMDHLVQFYRILHHGLVGTDQEVINTIVRYTSPMFFSCNLPGSTMLILDYIQATNMIVSTPDLEAPRVEAISLLGSLICHPNMFCNIHALQPNTSEISLMTCKDVKDHIITILLKAARKELHFEARCVALSALGVFIYEEVLHGTYHSKLREAINVLLATIKFSNKAVAQVASDMLLFLCDQADKLRRHQPEMPKKIIEVVALTILSLLPSTEASHIEDDKKLMVSLLFCLLEWCMSLPIKVLGEPVERRSDKDNKPLLNVVFKVLQAAVQGANSQQKHVPVNFSDFASNDYDPHLYIDNIRESYYNSGPNSPRTPVQTDTMEDFLEEDLMAPFIDDFQRRSPDVIRLAAKTVMGYLVNHLGHYPLGCGPARINSLISEYSDDATIDVDELSTDLFSCSNVQFFIVNDSCLMSYVEIPAELEVPGGGITAGLTTAKTQSRVIVRALSGKFVWDSAILYGPPHCAMSSNSDYLSNCNTNNNADSSSEEDANNQRSQHQLLVKQRSKLPSWEEAEETEDVLNELLKYIGHTSNECLQRPGRPLNIPAPPPEEITHLMEESVKATLLKQSDNEEEYVIQHGTDTSMVSKEQKPWPHTDPASPFYICRAMLSQLGMLTWDKRANFDLVKKNDKLIRELKNLDSQLRHLGNDEIHIVWSEHTRDYRRGIIATEFGDVLICIYPLPSQLYRIQIKRKPEVPYFGPLFDGAIVDHKVLPGLVRATAINASRIKRSSIPLYQRFYEERAKYLEGIVKNHKEHTTFEEFASHVYAPAHDRTPRVASAKSHLSEVSSVTSLSSISTTGTFEHTGSVSSIRSTTSSQQTVASSHSRIIKDDRSSTDSHIVAVSVDDPHHVTFTKPSSKQKLTTKGRQQSSTSVKDSTPPDSPAVSLKGKRTS</sequence>
<keyword evidence="1" id="KW-0343">GTPase activation</keyword>
<dbReference type="PANTHER" id="PTHR10063:SF11">
    <property type="entry name" value="RHO GTPASE-ACTIVATING PROTEIN CG5521-RELATED"/>
    <property type="match status" value="1"/>
</dbReference>
<feature type="region of interest" description="Disordered" evidence="3">
    <location>
        <begin position="1392"/>
        <end position="1426"/>
    </location>
</feature>
<dbReference type="InterPro" id="IPR035974">
    <property type="entry name" value="Rap/Ran-GAP_sf"/>
</dbReference>
<dbReference type="InterPro" id="IPR027107">
    <property type="entry name" value="Tuberin/Ral-act_asu"/>
</dbReference>
<dbReference type="PROSITE" id="PS50085">
    <property type="entry name" value="RAPGAP"/>
    <property type="match status" value="1"/>
</dbReference>
<feature type="compositionally biased region" description="Basic and acidic residues" evidence="3">
    <location>
        <begin position="572"/>
        <end position="582"/>
    </location>
</feature>
<dbReference type="SUPFAM" id="SSF48371">
    <property type="entry name" value="ARM repeat"/>
    <property type="match status" value="1"/>
</dbReference>
<dbReference type="GeneID" id="100376845"/>
<dbReference type="Gene3D" id="3.40.50.11210">
    <property type="entry name" value="Rap/Ran-GAP"/>
    <property type="match status" value="1"/>
</dbReference>
<evidence type="ECO:0000256" key="2">
    <source>
        <dbReference type="ARBA" id="ARBA00022553"/>
    </source>
</evidence>
<dbReference type="PANTHER" id="PTHR10063">
    <property type="entry name" value="TUBERIN"/>
    <property type="match status" value="1"/>
</dbReference>
<feature type="region of interest" description="Disordered" evidence="3">
    <location>
        <begin position="489"/>
        <end position="620"/>
    </location>
</feature>